<dbReference type="Pfam" id="PF05729">
    <property type="entry name" value="NACHT"/>
    <property type="match status" value="1"/>
</dbReference>
<feature type="domain" description="NACHT" evidence="1">
    <location>
        <begin position="100"/>
        <end position="243"/>
    </location>
</feature>
<organism evidence="3 4">
    <name type="scientific">Acinetobacter bohemicus ANC 3994</name>
    <dbReference type="NCBI Taxonomy" id="1217715"/>
    <lineage>
        <taxon>Bacteria</taxon>
        <taxon>Pseudomonadati</taxon>
        <taxon>Pseudomonadota</taxon>
        <taxon>Gammaproteobacteria</taxon>
        <taxon>Moraxellales</taxon>
        <taxon>Moraxellaceae</taxon>
        <taxon>Acinetobacter</taxon>
    </lineage>
</organism>
<dbReference type="HOGENOM" id="CLU_029257_0_0_6"/>
<dbReference type="InterPro" id="IPR027417">
    <property type="entry name" value="P-loop_NTPase"/>
</dbReference>
<sequence>MEDVIIKEAVSELIKQFTIPIYNGLKKLTKDTNDKIQVNLNLCFTEYLERNYERYSKTKTLLYRDIPVNIKDFYIRTNLMINYKEVEEQEFISEIERNKRVVILGGAGCGKSTFCKSIFVELIEKPKGIFPIFIELRHLNNLVDKSLYSYILSLMLKINSSFNKEQLDYSFKLGKILVILDGFDEVNREDREKIEQEILYLSNTYHGIRILISSRFDNRFSSWEEFFQYKIQPLDKNKALSLINKLDYDRVVKQSFINVLEKKLYQSHRSFASNPLLLIMMLMTYEQIAEIPNKLHLFYEQAFLTLFNKHDSLKSMYKRKSFSGLPLDDFKRCLEAFCILSYCDRLYFFEEIKIKKYIDNALKIANVNAEVDDFLKDLLDSVCILQRDGLGFSFTHRSFQEYFTAQFLVNKAIERKYEIFDKIYIVNGGDNILPMVYDINSDLIEKEWIIPKIDKIYSHVNEMNQNLSSELNILSSMYSKITTIDGIENEDVVEIGYVLGENPEKYFKFYLFLKDFYKDGSFNFYDLRKDIVDGCTDQYFEDQLIDYIHEHGDIDLNETYRIDPLARELIKRTKLVELVLENIRFLKDQANILKKKHSKQEVDIFSLLLN</sequence>
<dbReference type="PANTHER" id="PTHR46844:SF1">
    <property type="entry name" value="SLR5058 PROTEIN"/>
    <property type="match status" value="1"/>
</dbReference>
<dbReference type="RefSeq" id="WP_004647986.1">
    <property type="nucleotide sequence ID" value="NZ_KB849164.1"/>
</dbReference>
<dbReference type="EMBL" id="APOH01000012">
    <property type="protein sequence ID" value="ENU19939.1"/>
    <property type="molecule type" value="Genomic_DNA"/>
</dbReference>
<protein>
    <submittedName>
        <fullName evidence="3">Uncharacterized protein</fullName>
    </submittedName>
</protein>
<accession>N8QF65</accession>
<dbReference type="Proteomes" id="UP000013086">
    <property type="component" value="Unassembled WGS sequence"/>
</dbReference>
<dbReference type="AlphaFoldDB" id="N8QF65"/>
<dbReference type="SUPFAM" id="SSF52540">
    <property type="entry name" value="P-loop containing nucleoside triphosphate hydrolases"/>
    <property type="match status" value="1"/>
</dbReference>
<dbReference type="PANTHER" id="PTHR46844">
    <property type="entry name" value="SLR5058 PROTEIN"/>
    <property type="match status" value="1"/>
</dbReference>
<dbReference type="Pfam" id="PF22719">
    <property type="entry name" value="SNaCT12"/>
    <property type="match status" value="1"/>
</dbReference>
<evidence type="ECO:0000259" key="1">
    <source>
        <dbReference type="Pfam" id="PF05729"/>
    </source>
</evidence>
<dbReference type="OrthoDB" id="6064495at2"/>
<proteinExistence type="predicted"/>
<feature type="domain" description="Short NACHT-associated C-terminal" evidence="2">
    <location>
        <begin position="439"/>
        <end position="531"/>
    </location>
</feature>
<evidence type="ECO:0000259" key="2">
    <source>
        <dbReference type="Pfam" id="PF22719"/>
    </source>
</evidence>
<dbReference type="PATRIC" id="fig|1217715.3.peg.1525"/>
<evidence type="ECO:0000313" key="3">
    <source>
        <dbReference type="EMBL" id="ENU19939.1"/>
    </source>
</evidence>
<dbReference type="InterPro" id="IPR055055">
    <property type="entry name" value="SNaCT12"/>
</dbReference>
<dbReference type="Gene3D" id="3.40.50.300">
    <property type="entry name" value="P-loop containing nucleotide triphosphate hydrolases"/>
    <property type="match status" value="1"/>
</dbReference>
<dbReference type="eggNOG" id="COG5635">
    <property type="taxonomic scope" value="Bacteria"/>
</dbReference>
<name>N8QF65_9GAMM</name>
<reference evidence="3 4" key="1">
    <citation type="submission" date="2013-02" db="EMBL/GenBank/DDBJ databases">
        <title>The Genome Sequence of Acinetobacter sp. ANC 3994.</title>
        <authorList>
            <consortium name="The Broad Institute Genome Sequencing Platform"/>
            <consortium name="The Broad Institute Genome Sequencing Center for Infectious Disease"/>
            <person name="Cerqueira G."/>
            <person name="Feldgarden M."/>
            <person name="Courvalin P."/>
            <person name="Perichon B."/>
            <person name="Grillot-Courvalin C."/>
            <person name="Clermont D."/>
            <person name="Rocha E."/>
            <person name="Yoon E.-J."/>
            <person name="Nemec A."/>
            <person name="Walker B."/>
            <person name="Young S.K."/>
            <person name="Zeng Q."/>
            <person name="Gargeya S."/>
            <person name="Fitzgerald M."/>
            <person name="Haas B."/>
            <person name="Abouelleil A."/>
            <person name="Alvarado L."/>
            <person name="Arachchi H.M."/>
            <person name="Berlin A.M."/>
            <person name="Chapman S.B."/>
            <person name="Dewar J."/>
            <person name="Goldberg J."/>
            <person name="Griggs A."/>
            <person name="Gujja S."/>
            <person name="Hansen M."/>
            <person name="Howarth C."/>
            <person name="Imamovic A."/>
            <person name="Larimer J."/>
            <person name="McCowan C."/>
            <person name="Murphy C."/>
            <person name="Neiman D."/>
            <person name="Pearson M."/>
            <person name="Priest M."/>
            <person name="Roberts A."/>
            <person name="Saif S."/>
            <person name="Shea T."/>
            <person name="Sisk P."/>
            <person name="Sykes S."/>
            <person name="Wortman J."/>
            <person name="Nusbaum C."/>
            <person name="Birren B."/>
        </authorList>
    </citation>
    <scope>NUCLEOTIDE SEQUENCE [LARGE SCALE GENOMIC DNA]</scope>
    <source>
        <strain evidence="3 4">ANC 3994</strain>
    </source>
</reference>
<comment type="caution">
    <text evidence="3">The sequence shown here is derived from an EMBL/GenBank/DDBJ whole genome shotgun (WGS) entry which is preliminary data.</text>
</comment>
<evidence type="ECO:0000313" key="4">
    <source>
        <dbReference type="Proteomes" id="UP000013086"/>
    </source>
</evidence>
<dbReference type="InterPro" id="IPR007111">
    <property type="entry name" value="NACHT_NTPase"/>
</dbReference>
<gene>
    <name evidence="3" type="ORF">F994_01567</name>
</gene>